<dbReference type="InterPro" id="IPR038765">
    <property type="entry name" value="Papain-like_cys_pep_sf"/>
</dbReference>
<dbReference type="Proteomes" id="UP001271769">
    <property type="component" value="Unassembled WGS sequence"/>
</dbReference>
<keyword evidence="3" id="KW-1185">Reference proteome</keyword>
<dbReference type="SMART" id="SM00460">
    <property type="entry name" value="TGc"/>
    <property type="match status" value="1"/>
</dbReference>
<dbReference type="EMBL" id="JAXCLX010000003">
    <property type="protein sequence ID" value="MDY0873927.1"/>
    <property type="molecule type" value="Genomic_DNA"/>
</dbReference>
<dbReference type="RefSeq" id="WP_320502397.1">
    <property type="nucleotide sequence ID" value="NZ_JAXCLX010000003.1"/>
</dbReference>
<dbReference type="SUPFAM" id="SSF54001">
    <property type="entry name" value="Cysteine proteinases"/>
    <property type="match status" value="1"/>
</dbReference>
<evidence type="ECO:0000313" key="3">
    <source>
        <dbReference type="Proteomes" id="UP001271769"/>
    </source>
</evidence>
<sequence length="338" mass="37544">MGLPGHVPQGPFTPRRLWRGGTPSCAGNDLVAHDRVDFSHASDLPPPMQQVPMPAISHERIDAIAPNRPLRIHIGSEFIYQLPVPTPMIVMLNVHESRAADLEVPDRISTDPVVPIETYRDGFGNICCRFVAPRGRFVLRTDGIIRDAGCSDPVALDARQNPVEDLPTEALAFLLPSRYCESDTLSNEAWRLFGGSAPGWARVQLICDFVHTHVDFGYKFSRPTRTAAETYAEGRGVCRDFTHLGVAFCRALNIPARYCMGYISDIGLPPPYEPMDLAAWMEVYLGDRWHTFDPRNNAARVGRILIARGRDAADVPLTYTFGPNQLTGFKVFTDELTA</sequence>
<dbReference type="PANTHER" id="PTHR33490:SF12">
    <property type="entry name" value="BLL5557 PROTEIN"/>
    <property type="match status" value="1"/>
</dbReference>
<accession>A0ABU5E3G8</accession>
<dbReference type="Gene3D" id="2.60.40.2250">
    <property type="match status" value="1"/>
</dbReference>
<comment type="caution">
    <text evidence="2">The sequence shown here is derived from an EMBL/GenBank/DDBJ whole genome shotgun (WGS) entry which is preliminary data.</text>
</comment>
<feature type="domain" description="Transglutaminase-like" evidence="1">
    <location>
        <begin position="230"/>
        <end position="296"/>
    </location>
</feature>
<dbReference type="PANTHER" id="PTHR33490">
    <property type="entry name" value="BLR5614 PROTEIN-RELATED"/>
    <property type="match status" value="1"/>
</dbReference>
<dbReference type="Pfam" id="PF01841">
    <property type="entry name" value="Transglut_core"/>
    <property type="match status" value="1"/>
</dbReference>
<dbReference type="InterPro" id="IPR002931">
    <property type="entry name" value="Transglutaminase-like"/>
</dbReference>
<protein>
    <submittedName>
        <fullName evidence="2">Transglutaminase family protein</fullName>
    </submittedName>
</protein>
<evidence type="ECO:0000313" key="2">
    <source>
        <dbReference type="EMBL" id="MDY0873927.1"/>
    </source>
</evidence>
<dbReference type="Gene3D" id="3.10.620.30">
    <property type="match status" value="1"/>
</dbReference>
<gene>
    <name evidence="2" type="ORF">SMD31_18445</name>
</gene>
<reference evidence="2 3" key="1">
    <citation type="journal article" date="2013" name="Antonie Van Leeuwenhoek">
        <title>Dongia rigui sp. nov., isolated from freshwater of a large wetland in Korea.</title>
        <authorList>
            <person name="Baik K.S."/>
            <person name="Hwang Y.M."/>
            <person name="Choi J.S."/>
            <person name="Kwon J."/>
            <person name="Seong C.N."/>
        </authorList>
    </citation>
    <scope>NUCLEOTIDE SEQUENCE [LARGE SCALE GENOMIC DNA]</scope>
    <source>
        <strain evidence="2 3">04SU4-P</strain>
    </source>
</reference>
<organism evidence="2 3">
    <name type="scientific">Dongia rigui</name>
    <dbReference type="NCBI Taxonomy" id="940149"/>
    <lineage>
        <taxon>Bacteria</taxon>
        <taxon>Pseudomonadati</taxon>
        <taxon>Pseudomonadota</taxon>
        <taxon>Alphaproteobacteria</taxon>
        <taxon>Rhodospirillales</taxon>
        <taxon>Dongiaceae</taxon>
        <taxon>Dongia</taxon>
    </lineage>
</organism>
<proteinExistence type="predicted"/>
<name>A0ABU5E3G8_9PROT</name>
<evidence type="ECO:0000259" key="1">
    <source>
        <dbReference type="SMART" id="SM00460"/>
    </source>
</evidence>